<organism evidence="18 19">
    <name type="scientific">Ideonella azotifigens</name>
    <dbReference type="NCBI Taxonomy" id="513160"/>
    <lineage>
        <taxon>Bacteria</taxon>
        <taxon>Pseudomonadati</taxon>
        <taxon>Pseudomonadota</taxon>
        <taxon>Betaproteobacteria</taxon>
        <taxon>Burkholderiales</taxon>
        <taxon>Sphaerotilaceae</taxon>
        <taxon>Ideonella</taxon>
    </lineage>
</organism>
<keyword evidence="7" id="KW-0732">Signal</keyword>
<dbReference type="Pfam" id="PF02563">
    <property type="entry name" value="Poly_export"/>
    <property type="match status" value="1"/>
</dbReference>
<comment type="similarity">
    <text evidence="2">Belongs to the BexD/CtrA/VexA family.</text>
</comment>
<evidence type="ECO:0000256" key="9">
    <source>
        <dbReference type="ARBA" id="ARBA00023065"/>
    </source>
</evidence>
<keyword evidence="19" id="KW-1185">Reference proteome</keyword>
<proteinExistence type="inferred from homology"/>
<dbReference type="InterPro" id="IPR019554">
    <property type="entry name" value="Soluble_ligand-bd"/>
</dbReference>
<evidence type="ECO:0000313" key="19">
    <source>
        <dbReference type="Proteomes" id="UP001500279"/>
    </source>
</evidence>
<evidence type="ECO:0000256" key="2">
    <source>
        <dbReference type="ARBA" id="ARBA00009450"/>
    </source>
</evidence>
<evidence type="ECO:0000256" key="4">
    <source>
        <dbReference type="ARBA" id="ARBA00022452"/>
    </source>
</evidence>
<keyword evidence="14" id="KW-0449">Lipoprotein</keyword>
<reference evidence="18 19" key="1">
    <citation type="journal article" date="2019" name="Int. J. Syst. Evol. Microbiol.">
        <title>The Global Catalogue of Microorganisms (GCM) 10K type strain sequencing project: providing services to taxonomists for standard genome sequencing and annotation.</title>
        <authorList>
            <consortium name="The Broad Institute Genomics Platform"/>
            <consortium name="The Broad Institute Genome Sequencing Center for Infectious Disease"/>
            <person name="Wu L."/>
            <person name="Ma J."/>
        </authorList>
    </citation>
    <scope>NUCLEOTIDE SEQUENCE [LARGE SCALE GENOMIC DNA]</scope>
    <source>
        <strain evidence="18 19">JCM 15503</strain>
    </source>
</reference>
<evidence type="ECO:0000256" key="5">
    <source>
        <dbReference type="ARBA" id="ARBA00022597"/>
    </source>
</evidence>
<feature type="domain" description="SLBB" evidence="17">
    <location>
        <begin position="158"/>
        <end position="239"/>
    </location>
</feature>
<dbReference type="Gene3D" id="3.30.1950.10">
    <property type="entry name" value="wza like domain"/>
    <property type="match status" value="1"/>
</dbReference>
<keyword evidence="5" id="KW-0762">Sugar transport</keyword>
<keyword evidence="4" id="KW-1134">Transmembrane beta strand</keyword>
<keyword evidence="8" id="KW-0625">Polysaccharide transport</keyword>
<keyword evidence="13" id="KW-0998">Cell outer membrane</keyword>
<evidence type="ECO:0000256" key="14">
    <source>
        <dbReference type="ARBA" id="ARBA00023288"/>
    </source>
</evidence>
<dbReference type="Proteomes" id="UP001500279">
    <property type="component" value="Unassembled WGS sequence"/>
</dbReference>
<evidence type="ECO:0000259" key="16">
    <source>
        <dbReference type="Pfam" id="PF10531"/>
    </source>
</evidence>
<feature type="domain" description="Polysaccharide export protein N-terminal" evidence="15">
    <location>
        <begin position="77"/>
        <end position="150"/>
    </location>
</feature>
<evidence type="ECO:0000256" key="8">
    <source>
        <dbReference type="ARBA" id="ARBA00023047"/>
    </source>
</evidence>
<feature type="domain" description="Soluble ligand binding" evidence="16">
    <location>
        <begin position="244"/>
        <end position="294"/>
    </location>
</feature>
<keyword evidence="11" id="KW-0472">Membrane</keyword>
<evidence type="ECO:0000256" key="10">
    <source>
        <dbReference type="ARBA" id="ARBA00023114"/>
    </source>
</evidence>
<dbReference type="Pfam" id="PF10531">
    <property type="entry name" value="SLBB"/>
    <property type="match status" value="1"/>
</dbReference>
<evidence type="ECO:0000256" key="11">
    <source>
        <dbReference type="ARBA" id="ARBA00023136"/>
    </source>
</evidence>
<dbReference type="InterPro" id="IPR003715">
    <property type="entry name" value="Poly_export_N"/>
</dbReference>
<evidence type="ECO:0008006" key="20">
    <source>
        <dbReference type="Google" id="ProtNLM"/>
    </source>
</evidence>
<dbReference type="NCBIfam" id="TIGR03028">
    <property type="entry name" value="EpsE"/>
    <property type="match status" value="1"/>
</dbReference>
<evidence type="ECO:0000256" key="1">
    <source>
        <dbReference type="ARBA" id="ARBA00004571"/>
    </source>
</evidence>
<dbReference type="Pfam" id="PF22461">
    <property type="entry name" value="SLBB_2"/>
    <property type="match status" value="1"/>
</dbReference>
<keyword evidence="6" id="KW-0812">Transmembrane</keyword>
<evidence type="ECO:0000256" key="3">
    <source>
        <dbReference type="ARBA" id="ARBA00022448"/>
    </source>
</evidence>
<dbReference type="InterPro" id="IPR017478">
    <property type="entry name" value="Polysacc_export_EpsE"/>
</dbReference>
<evidence type="ECO:0000256" key="13">
    <source>
        <dbReference type="ARBA" id="ARBA00023237"/>
    </source>
</evidence>
<name>A0ABN1JIQ7_9BURK</name>
<evidence type="ECO:0000313" key="18">
    <source>
        <dbReference type="EMBL" id="GAA0740659.1"/>
    </source>
</evidence>
<dbReference type="InterPro" id="IPR049712">
    <property type="entry name" value="Poly_export"/>
</dbReference>
<gene>
    <name evidence="18" type="ORF">GCM10009107_02500</name>
</gene>
<comment type="caution">
    <text evidence="18">The sequence shown here is derived from an EMBL/GenBank/DDBJ whole genome shotgun (WGS) entry which is preliminary data.</text>
</comment>
<dbReference type="EMBL" id="BAAAEW010000003">
    <property type="protein sequence ID" value="GAA0740659.1"/>
    <property type="molecule type" value="Genomic_DNA"/>
</dbReference>
<protein>
    <recommendedName>
        <fullName evidence="20">Polysaccharide export protein EpsE</fullName>
    </recommendedName>
</protein>
<evidence type="ECO:0000256" key="12">
    <source>
        <dbReference type="ARBA" id="ARBA00023139"/>
    </source>
</evidence>
<keyword evidence="9" id="KW-0406">Ion transport</keyword>
<accession>A0ABN1JIQ7</accession>
<dbReference type="PANTHER" id="PTHR33619">
    <property type="entry name" value="POLYSACCHARIDE EXPORT PROTEIN GFCE-RELATED"/>
    <property type="match status" value="1"/>
</dbReference>
<sequence length="319" mass="33736">MIVVPVSFCDMAAAVLPRGAALLAAWQRMRTRCKAAAAMAAAALLMSTSPASGWAQGAAAAVGVSPSAAATAPAAPLAEYRLGGGDLVRVLVYQNPDLTMETRLSDNGLISYPLLGALKLGGLTVGESERVIADGLRKGDFVKNPQVSVLLMTARSSQVSVLGQVQRPGRYPLETAQTRLSDVLAQAGGIQPSLGSDQITVVGIRDGKAFRKLVDLPQVFSGEQRPDDIMLQGNDVIFVDRAPVFFIYGQVQKPGMLRLERGMTLLQGLAAGGGLTLRGTDKGIRLHRRMLDGHTAVVEPGMDDALRDGDVIYVRESLF</sequence>
<evidence type="ECO:0000259" key="15">
    <source>
        <dbReference type="Pfam" id="PF02563"/>
    </source>
</evidence>
<evidence type="ECO:0000259" key="17">
    <source>
        <dbReference type="Pfam" id="PF22461"/>
    </source>
</evidence>
<dbReference type="PANTHER" id="PTHR33619:SF3">
    <property type="entry name" value="POLYSACCHARIDE EXPORT PROTEIN GFCE-RELATED"/>
    <property type="match status" value="1"/>
</dbReference>
<keyword evidence="10" id="KW-0626">Porin</keyword>
<comment type="subcellular location">
    <subcellularLocation>
        <location evidence="1">Cell outer membrane</location>
        <topology evidence="1">Multi-pass membrane protein</topology>
    </subcellularLocation>
</comment>
<dbReference type="InterPro" id="IPR054765">
    <property type="entry name" value="SLBB_dom"/>
</dbReference>
<keyword evidence="3" id="KW-0813">Transport</keyword>
<dbReference type="Gene3D" id="3.10.560.10">
    <property type="entry name" value="Outer membrane lipoprotein wza domain like"/>
    <property type="match status" value="2"/>
</dbReference>
<evidence type="ECO:0000256" key="7">
    <source>
        <dbReference type="ARBA" id="ARBA00022729"/>
    </source>
</evidence>
<evidence type="ECO:0000256" key="6">
    <source>
        <dbReference type="ARBA" id="ARBA00022692"/>
    </source>
</evidence>
<keyword evidence="12" id="KW-0564">Palmitate</keyword>